<dbReference type="SUPFAM" id="SSF51197">
    <property type="entry name" value="Clavaminate synthase-like"/>
    <property type="match status" value="1"/>
</dbReference>
<protein>
    <recommendedName>
        <fullName evidence="1">Aspartyl/asparaginy/proline hydroxylase domain-containing protein</fullName>
    </recommendedName>
</protein>
<feature type="domain" description="Aspartyl/asparaginy/proline hydroxylase" evidence="1">
    <location>
        <begin position="74"/>
        <end position="177"/>
    </location>
</feature>
<dbReference type="Gene3D" id="2.60.120.330">
    <property type="entry name" value="B-lactam Antibiotic, Isopenicillin N Synthase, Chain"/>
    <property type="match status" value="1"/>
</dbReference>
<evidence type="ECO:0000259" key="1">
    <source>
        <dbReference type="Pfam" id="PF05118"/>
    </source>
</evidence>
<accession>A0A381UAP8</accession>
<dbReference type="AlphaFoldDB" id="A0A381UAP8"/>
<reference evidence="2" key="1">
    <citation type="submission" date="2018-05" db="EMBL/GenBank/DDBJ databases">
        <authorList>
            <person name="Lanie J.A."/>
            <person name="Ng W.-L."/>
            <person name="Kazmierczak K.M."/>
            <person name="Andrzejewski T.M."/>
            <person name="Davidsen T.M."/>
            <person name="Wayne K.J."/>
            <person name="Tettelin H."/>
            <person name="Glass J.I."/>
            <person name="Rusch D."/>
            <person name="Podicherti R."/>
            <person name="Tsui H.-C.T."/>
            <person name="Winkler M.E."/>
        </authorList>
    </citation>
    <scope>NUCLEOTIDE SEQUENCE</scope>
</reference>
<name>A0A381UAP8_9ZZZZ</name>
<sequence>MNISEPQRYLGEVNVKALSQCILEQDASAWTEQLIRQQSYEVHQDTESIVMLFCDESWPDGDVHREVGWDRLANDAMPLINHIIETYYKPGGIVLRAMAAKLKAGGRINPHVDALQSFHMGHRIHLPITTNEAVRFMIEGQPYRFEVGNAYEINNQKSHSVMNMSKEDRISFIFDYVPPELNENT</sequence>
<gene>
    <name evidence="2" type="ORF">METZ01_LOCUS78140</name>
</gene>
<organism evidence="2">
    <name type="scientific">marine metagenome</name>
    <dbReference type="NCBI Taxonomy" id="408172"/>
    <lineage>
        <taxon>unclassified sequences</taxon>
        <taxon>metagenomes</taxon>
        <taxon>ecological metagenomes</taxon>
    </lineage>
</organism>
<evidence type="ECO:0000313" key="2">
    <source>
        <dbReference type="EMBL" id="SVA25286.1"/>
    </source>
</evidence>
<proteinExistence type="predicted"/>
<dbReference type="EMBL" id="UINC01006071">
    <property type="protein sequence ID" value="SVA25286.1"/>
    <property type="molecule type" value="Genomic_DNA"/>
</dbReference>
<dbReference type="InterPro" id="IPR027443">
    <property type="entry name" value="IPNS-like_sf"/>
</dbReference>
<dbReference type="Pfam" id="PF05118">
    <property type="entry name" value="Asp_Arg_Hydrox"/>
    <property type="match status" value="1"/>
</dbReference>
<dbReference type="InterPro" id="IPR007803">
    <property type="entry name" value="Asp/Arg/Pro-Hydrxlase"/>
</dbReference>